<dbReference type="PANTHER" id="PTHR14859:SF1">
    <property type="entry name" value="PGAP2-INTERACTING PROTEIN"/>
    <property type="match status" value="1"/>
</dbReference>
<name>A0ABR8ALI2_9CYAN</name>
<sequence>MVKVVTINILFEMDLWERRRQLLVEGLKAVEADLIGLQEVNLQANTAAWLAEQLEMPYVYLVSYQERVAKIGIEYGIAILSRYPFIQQAQLDLQSQGRLAQYVEVKIGDRSIIFCNGHYYWQPGSTPERMKQIQLLVDWLGKLPPEIPIITVGDFNATPDTPEIAFICEKFTSAYASYHGEEPEYTCPTPLVKPNRSLSRKIALRLLNLYVNRTWKPWRGTLDYIFITNNLTVRDCQLILTEPASENPNIYPSDHFGIAADLG</sequence>
<dbReference type="InterPro" id="IPR051916">
    <property type="entry name" value="GPI-anchor_lipid_remodeler"/>
</dbReference>
<dbReference type="Pfam" id="PF03372">
    <property type="entry name" value="Exo_endo_phos"/>
    <property type="match status" value="1"/>
</dbReference>
<dbReference type="EMBL" id="JACJQH010000076">
    <property type="protein sequence ID" value="MBD2200110.1"/>
    <property type="molecule type" value="Genomic_DNA"/>
</dbReference>
<proteinExistence type="predicted"/>
<evidence type="ECO:0000313" key="3">
    <source>
        <dbReference type="Proteomes" id="UP000658514"/>
    </source>
</evidence>
<comment type="caution">
    <text evidence="2">The sequence shown here is derived from an EMBL/GenBank/DDBJ whole genome shotgun (WGS) entry which is preliminary data.</text>
</comment>
<dbReference type="SUPFAM" id="SSF56219">
    <property type="entry name" value="DNase I-like"/>
    <property type="match status" value="1"/>
</dbReference>
<dbReference type="GO" id="GO:0004519">
    <property type="term" value="F:endonuclease activity"/>
    <property type="evidence" value="ECO:0007669"/>
    <property type="project" value="UniProtKB-KW"/>
</dbReference>
<evidence type="ECO:0000313" key="2">
    <source>
        <dbReference type="EMBL" id="MBD2200110.1"/>
    </source>
</evidence>
<accession>A0ABR8ALI2</accession>
<keyword evidence="2" id="KW-0255">Endonuclease</keyword>
<dbReference type="InterPro" id="IPR005135">
    <property type="entry name" value="Endo/exonuclease/phosphatase"/>
</dbReference>
<feature type="domain" description="Endonuclease/exonuclease/phosphatase" evidence="1">
    <location>
        <begin position="6"/>
        <end position="255"/>
    </location>
</feature>
<keyword evidence="2" id="KW-0540">Nuclease</keyword>
<reference evidence="2 3" key="1">
    <citation type="journal article" date="2020" name="ISME J.">
        <title>Comparative genomics reveals insights into cyanobacterial evolution and habitat adaptation.</title>
        <authorList>
            <person name="Chen M.Y."/>
            <person name="Teng W.K."/>
            <person name="Zhao L."/>
            <person name="Hu C.X."/>
            <person name="Zhou Y.K."/>
            <person name="Han B.P."/>
            <person name="Song L.R."/>
            <person name="Shu W.S."/>
        </authorList>
    </citation>
    <scope>NUCLEOTIDE SEQUENCE [LARGE SCALE GENOMIC DNA]</scope>
    <source>
        <strain evidence="2 3">FACHB-288</strain>
    </source>
</reference>
<dbReference type="Proteomes" id="UP000658514">
    <property type="component" value="Unassembled WGS sequence"/>
</dbReference>
<dbReference type="PANTHER" id="PTHR14859">
    <property type="entry name" value="CALCOFLUOR WHITE HYPERSENSITIVE PROTEIN PRECURSOR"/>
    <property type="match status" value="1"/>
</dbReference>
<protein>
    <submittedName>
        <fullName evidence="2">Endonuclease/exonuclease/phosphatase family protein</fullName>
    </submittedName>
</protein>
<dbReference type="Gene3D" id="3.60.10.10">
    <property type="entry name" value="Endonuclease/exonuclease/phosphatase"/>
    <property type="match status" value="1"/>
</dbReference>
<dbReference type="InterPro" id="IPR036691">
    <property type="entry name" value="Endo/exonu/phosph_ase_sf"/>
</dbReference>
<gene>
    <name evidence="2" type="ORF">H6G24_32375</name>
</gene>
<dbReference type="RefSeq" id="WP_190550598.1">
    <property type="nucleotide sequence ID" value="NZ_CAWPNO010000113.1"/>
</dbReference>
<keyword evidence="3" id="KW-1185">Reference proteome</keyword>
<organism evidence="2 3">
    <name type="scientific">Calothrix parietina FACHB-288</name>
    <dbReference type="NCBI Taxonomy" id="2692896"/>
    <lineage>
        <taxon>Bacteria</taxon>
        <taxon>Bacillati</taxon>
        <taxon>Cyanobacteriota</taxon>
        <taxon>Cyanophyceae</taxon>
        <taxon>Nostocales</taxon>
        <taxon>Calotrichaceae</taxon>
        <taxon>Calothrix</taxon>
    </lineage>
</organism>
<evidence type="ECO:0000259" key="1">
    <source>
        <dbReference type="Pfam" id="PF03372"/>
    </source>
</evidence>
<keyword evidence="2" id="KW-0378">Hydrolase</keyword>